<dbReference type="EMBL" id="CP006816">
    <property type="protein sequence ID" value="AGY83004.1"/>
    <property type="molecule type" value="Genomic_DNA"/>
</dbReference>
<dbReference type="PANTHER" id="PTHR33989">
    <property type="match status" value="1"/>
</dbReference>
<keyword evidence="11" id="KW-0614">Plasmid</keyword>
<dbReference type="Pfam" id="PF02378">
    <property type="entry name" value="PTS_EIIC"/>
    <property type="match status" value="1"/>
</dbReference>
<feature type="transmembrane region" description="Helical" evidence="9">
    <location>
        <begin position="222"/>
        <end position="238"/>
    </location>
</feature>
<evidence type="ECO:0000256" key="3">
    <source>
        <dbReference type="ARBA" id="ARBA00022475"/>
    </source>
</evidence>
<keyword evidence="4 8" id="KW-0762">Sugar transport</keyword>
<evidence type="ECO:0000256" key="9">
    <source>
        <dbReference type="SAM" id="Phobius"/>
    </source>
</evidence>
<comment type="subcellular location">
    <subcellularLocation>
        <location evidence="1">Cell membrane</location>
        <topology evidence="1">Multi-pass membrane protein</topology>
    </subcellularLocation>
</comment>
<dbReference type="GO" id="GO:0009401">
    <property type="term" value="P:phosphoenolpyruvate-dependent sugar phosphotransferase system"/>
    <property type="evidence" value="ECO:0007669"/>
    <property type="project" value="InterPro"/>
</dbReference>
<dbReference type="NCBIfam" id="TIGR00410">
    <property type="entry name" value="lacE"/>
    <property type="match status" value="1"/>
</dbReference>
<comment type="function">
    <text evidence="8">The phosphoenolpyruvate-dependent sugar phosphotransferase system (PTS), a major carbohydrate active -transport system, catalyzes the phosphorylation of incoming sugar substrates concomitant with their translocation across the cell membrane.</text>
</comment>
<dbReference type="AlphaFoldDB" id="U5SCI6"/>
<evidence type="ECO:0000256" key="7">
    <source>
        <dbReference type="ARBA" id="ARBA00023136"/>
    </source>
</evidence>
<evidence type="ECO:0000256" key="4">
    <source>
        <dbReference type="ARBA" id="ARBA00022597"/>
    </source>
</evidence>
<keyword evidence="6 9" id="KW-1133">Transmembrane helix</keyword>
<feature type="transmembrane region" description="Helical" evidence="9">
    <location>
        <begin position="68"/>
        <end position="90"/>
    </location>
</feature>
<reference evidence="11 12" key="1">
    <citation type="journal article" date="2013" name="Genome Announc.">
        <title>Complete Genome Sequence of Carnobacterium gilichinskyi Strain WN1359T (DSM 27470T).</title>
        <authorList>
            <person name="Leonard M.T."/>
            <person name="Panayotova N."/>
            <person name="Farmerie W.G."/>
            <person name="Triplett E.W."/>
            <person name="Nicholson W.L."/>
        </authorList>
    </citation>
    <scope>NUCLEOTIDE SEQUENCE [LARGE SCALE GENOMIC DNA]</scope>
    <source>
        <strain evidence="11 12">WN1359</strain>
        <plasmid evidence="12">Plasmid pWNCR64</plasmid>
    </source>
</reference>
<dbReference type="GO" id="GO:0008982">
    <property type="term" value="F:protein-N(PI)-phosphohistidine-sugar phosphotransferase activity"/>
    <property type="evidence" value="ECO:0007669"/>
    <property type="project" value="UniProtKB-UniRule"/>
</dbReference>
<dbReference type="PANTHER" id="PTHR33989:SF4">
    <property type="entry name" value="PTS SYSTEM N,N'-DIACETYLCHITOBIOSE-SPECIFIC EIIC COMPONENT"/>
    <property type="match status" value="1"/>
</dbReference>
<feature type="transmembrane region" description="Helical" evidence="9">
    <location>
        <begin position="320"/>
        <end position="340"/>
    </location>
</feature>
<feature type="transmembrane region" description="Helical" evidence="9">
    <location>
        <begin position="346"/>
        <end position="366"/>
    </location>
</feature>
<accession>U5SCI6</accession>
<feature type="domain" description="PTS EIIC type-3" evidence="10">
    <location>
        <begin position="8"/>
        <end position="413"/>
    </location>
</feature>
<dbReference type="KEGG" id="caw:Q783_12000"/>
<name>U5SCI6_9LACT</name>
<feature type="transmembrane region" description="Helical" evidence="9">
    <location>
        <begin position="373"/>
        <end position="389"/>
    </location>
</feature>
<dbReference type="PROSITE" id="PS51105">
    <property type="entry name" value="PTS_EIIC_TYPE_3"/>
    <property type="match status" value="1"/>
</dbReference>
<dbReference type="InterPro" id="IPR004796">
    <property type="entry name" value="PTS_IIC_cello"/>
</dbReference>
<evidence type="ECO:0000313" key="12">
    <source>
        <dbReference type="Proteomes" id="UP000017469"/>
    </source>
</evidence>
<evidence type="ECO:0000256" key="1">
    <source>
        <dbReference type="ARBA" id="ARBA00004651"/>
    </source>
</evidence>
<dbReference type="PATRIC" id="fig|1266845.5.peg.2290"/>
<dbReference type="InterPro" id="IPR003352">
    <property type="entry name" value="PTS_EIIC"/>
</dbReference>
<sequence length="443" mass="48814">MDRFLSFMESKFIPVATKISSNRVIQAVSRGSISLMPIIIVGAIFSLIGSINILAYQEFLINTGLIQFLDFIPSVTIDAIGLYMVFFVGYQGAKNFGKADMATSAGILSLVSFLVLIPLTTVMEEGAFQPLVTLNMDYIGSRGAFTAILTGLIVSKIHQIIIDKNWTLKMGEGVPPQVSNSFTDIIPSFLILTIFALIRWLFSVTPYESATGFIYEMLQTPLQSLTSSLPAFIILIFVSQLLWFFGIHGSYTILPILMPIWIGYIQENMAAYQAGQEIPHLFNIALYDLTTIGGAGATLGFVIVMAIFAKSQQYKSFSKLVLVPGIFNINEPLIFGLPIILNPFVFIPFVFTPIIILILGYVAILLGIMPAPIGLFIPASTPVIFSGIIQGSWKIAVFQVFSVLLSIGIYYPFFKLMDKQALEREQIVAETKTDNVTTDNVIN</sequence>
<gene>
    <name evidence="11" type="ORF">Q783_12000</name>
</gene>
<evidence type="ECO:0000256" key="8">
    <source>
        <dbReference type="PIRNR" id="PIRNR006351"/>
    </source>
</evidence>
<feature type="transmembrane region" description="Helical" evidence="9">
    <location>
        <begin position="33"/>
        <end position="56"/>
    </location>
</feature>
<keyword evidence="7 8" id="KW-0472">Membrane</keyword>
<keyword evidence="2 8" id="KW-0813">Transport</keyword>
<dbReference type="HOGENOM" id="CLU_029688_1_0_9"/>
<evidence type="ECO:0000256" key="2">
    <source>
        <dbReference type="ARBA" id="ARBA00022448"/>
    </source>
</evidence>
<dbReference type="Proteomes" id="UP000017469">
    <property type="component" value="Plasmid pWNCR64"/>
</dbReference>
<keyword evidence="3 8" id="KW-1003">Cell membrane</keyword>
<protein>
    <recommendedName>
        <fullName evidence="8">Permease IIC component</fullName>
    </recommendedName>
</protein>
<dbReference type="PIRSF" id="PIRSF006351">
    <property type="entry name" value="PTS_EIIC-Cellobiose"/>
    <property type="match status" value="1"/>
</dbReference>
<feature type="transmembrane region" description="Helical" evidence="9">
    <location>
        <begin position="182"/>
        <end position="202"/>
    </location>
</feature>
<evidence type="ECO:0000256" key="6">
    <source>
        <dbReference type="ARBA" id="ARBA00022989"/>
    </source>
</evidence>
<dbReference type="InterPro" id="IPR051088">
    <property type="entry name" value="PTS_Sugar-EIIC/EIIB"/>
</dbReference>
<dbReference type="GO" id="GO:0005886">
    <property type="term" value="C:plasma membrane"/>
    <property type="evidence" value="ECO:0007669"/>
    <property type="project" value="UniProtKB-SubCell"/>
</dbReference>
<proteinExistence type="predicted"/>
<feature type="transmembrane region" description="Helical" evidence="9">
    <location>
        <begin position="143"/>
        <end position="162"/>
    </location>
</feature>
<evidence type="ECO:0000256" key="5">
    <source>
        <dbReference type="ARBA" id="ARBA00022692"/>
    </source>
</evidence>
<organism evidence="11 12">
    <name type="scientific">Carnobacterium inhibens subsp. gilichinskyi</name>
    <dbReference type="NCBI Taxonomy" id="1266845"/>
    <lineage>
        <taxon>Bacteria</taxon>
        <taxon>Bacillati</taxon>
        <taxon>Bacillota</taxon>
        <taxon>Bacilli</taxon>
        <taxon>Lactobacillales</taxon>
        <taxon>Carnobacteriaceae</taxon>
        <taxon>Carnobacterium</taxon>
    </lineage>
</organism>
<keyword evidence="5 9" id="KW-0812">Transmembrane</keyword>
<geneLocation type="plasmid" evidence="11 12">
    <name>pWNCR64</name>
</geneLocation>
<feature type="transmembrane region" description="Helical" evidence="9">
    <location>
        <begin position="102"/>
        <end position="123"/>
    </location>
</feature>
<evidence type="ECO:0000313" key="11">
    <source>
        <dbReference type="EMBL" id="AGY83004.1"/>
    </source>
</evidence>
<evidence type="ECO:0000259" key="10">
    <source>
        <dbReference type="PROSITE" id="PS51105"/>
    </source>
</evidence>
<dbReference type="InterPro" id="IPR004501">
    <property type="entry name" value="PTS_EIIC_3"/>
</dbReference>
<dbReference type="GO" id="GO:1901264">
    <property type="term" value="P:carbohydrate derivative transport"/>
    <property type="evidence" value="ECO:0007669"/>
    <property type="project" value="TreeGrafter"/>
</dbReference>
<feature type="transmembrane region" description="Helical" evidence="9">
    <location>
        <begin position="284"/>
        <end position="308"/>
    </location>
</feature>
<feature type="transmembrane region" description="Helical" evidence="9">
    <location>
        <begin position="395"/>
        <end position="414"/>
    </location>
</feature>